<dbReference type="SUPFAM" id="SSF103473">
    <property type="entry name" value="MFS general substrate transporter"/>
    <property type="match status" value="1"/>
</dbReference>
<keyword evidence="6" id="KW-1185">Reference proteome</keyword>
<name>A0A7X5TLG1_9GAMM</name>
<feature type="transmembrane region" description="Helical" evidence="4">
    <location>
        <begin position="241"/>
        <end position="259"/>
    </location>
</feature>
<evidence type="ECO:0000313" key="5">
    <source>
        <dbReference type="EMBL" id="NHB97115.1"/>
    </source>
</evidence>
<accession>A0A7X5TLG1</accession>
<evidence type="ECO:0000313" key="6">
    <source>
        <dbReference type="Proteomes" id="UP000547931"/>
    </source>
</evidence>
<dbReference type="Gene3D" id="1.20.1250.20">
    <property type="entry name" value="MFS general substrate transporter like domains"/>
    <property type="match status" value="1"/>
</dbReference>
<protein>
    <submittedName>
        <fullName evidence="5">MFS transporter</fullName>
    </submittedName>
</protein>
<evidence type="ECO:0000256" key="1">
    <source>
        <dbReference type="ARBA" id="ARBA00022692"/>
    </source>
</evidence>
<keyword evidence="2 4" id="KW-1133">Transmembrane helix</keyword>
<dbReference type="InterPro" id="IPR011701">
    <property type="entry name" value="MFS"/>
</dbReference>
<organism evidence="5 6">
    <name type="scientific">Photorhabdus stackebrandtii</name>
    <dbReference type="NCBI Taxonomy" id="1123042"/>
    <lineage>
        <taxon>Bacteria</taxon>
        <taxon>Pseudomonadati</taxon>
        <taxon>Pseudomonadota</taxon>
        <taxon>Gammaproteobacteria</taxon>
        <taxon>Enterobacterales</taxon>
        <taxon>Morganellaceae</taxon>
        <taxon>Photorhabdus</taxon>
    </lineage>
</organism>
<dbReference type="PANTHER" id="PTHR23531:SF1">
    <property type="entry name" value="QUINOLENE RESISTANCE PROTEIN NORA"/>
    <property type="match status" value="1"/>
</dbReference>
<dbReference type="GO" id="GO:0022857">
    <property type="term" value="F:transmembrane transporter activity"/>
    <property type="evidence" value="ECO:0007669"/>
    <property type="project" value="InterPro"/>
</dbReference>
<dbReference type="PANTHER" id="PTHR23531">
    <property type="entry name" value="QUINOLENE RESISTANCE PROTEIN NORA"/>
    <property type="match status" value="1"/>
</dbReference>
<dbReference type="RefSeq" id="WP_166289225.1">
    <property type="nucleotide sequence ID" value="NZ_CAWPIE010000012.1"/>
</dbReference>
<feature type="transmembrane region" description="Helical" evidence="4">
    <location>
        <begin position="359"/>
        <end position="379"/>
    </location>
</feature>
<feature type="transmembrane region" description="Helical" evidence="4">
    <location>
        <begin position="70"/>
        <end position="88"/>
    </location>
</feature>
<keyword evidence="1 4" id="KW-0812">Transmembrane</keyword>
<evidence type="ECO:0000256" key="3">
    <source>
        <dbReference type="ARBA" id="ARBA00023136"/>
    </source>
</evidence>
<proteinExistence type="predicted"/>
<dbReference type="AlphaFoldDB" id="A0A7X5TLG1"/>
<feature type="transmembrane region" description="Helical" evidence="4">
    <location>
        <begin position="271"/>
        <end position="291"/>
    </location>
</feature>
<dbReference type="Proteomes" id="UP000547931">
    <property type="component" value="Unassembled WGS sequence"/>
</dbReference>
<reference evidence="5 6" key="1">
    <citation type="submission" date="2018-02" db="EMBL/GenBank/DDBJ databases">
        <authorList>
            <person name="Machado R.A."/>
        </authorList>
    </citation>
    <scope>NUCLEOTIDE SEQUENCE [LARGE SCALE GENOMIC DNA]</scope>
    <source>
        <strain evidence="5 6">DSM 23271</strain>
    </source>
</reference>
<evidence type="ECO:0000256" key="4">
    <source>
        <dbReference type="SAM" id="Phobius"/>
    </source>
</evidence>
<evidence type="ECO:0000256" key="2">
    <source>
        <dbReference type="ARBA" id="ARBA00022989"/>
    </source>
</evidence>
<dbReference type="EMBL" id="PUJV01000012">
    <property type="protein sequence ID" value="NHB97115.1"/>
    <property type="molecule type" value="Genomic_DNA"/>
</dbReference>
<feature type="transmembrane region" description="Helical" evidence="4">
    <location>
        <begin position="297"/>
        <end position="319"/>
    </location>
</feature>
<dbReference type="Pfam" id="PF07690">
    <property type="entry name" value="MFS_1"/>
    <property type="match status" value="1"/>
</dbReference>
<feature type="transmembrane region" description="Helical" evidence="4">
    <location>
        <begin position="45"/>
        <end position="63"/>
    </location>
</feature>
<dbReference type="InterPro" id="IPR036259">
    <property type="entry name" value="MFS_trans_sf"/>
</dbReference>
<feature type="transmembrane region" description="Helical" evidence="4">
    <location>
        <begin position="204"/>
        <end position="229"/>
    </location>
</feature>
<comment type="caution">
    <text evidence="5">The sequence shown here is derived from an EMBL/GenBank/DDBJ whole genome shotgun (WGS) entry which is preliminary data.</text>
</comment>
<feature type="transmembrane region" description="Helical" evidence="4">
    <location>
        <begin position="130"/>
        <end position="152"/>
    </location>
</feature>
<feature type="transmembrane region" description="Helical" evidence="4">
    <location>
        <begin position="164"/>
        <end position="183"/>
    </location>
</feature>
<feature type="transmembrane region" description="Helical" evidence="4">
    <location>
        <begin position="331"/>
        <end position="353"/>
    </location>
</feature>
<dbReference type="InterPro" id="IPR052714">
    <property type="entry name" value="MFS_Exporter"/>
</dbReference>
<sequence length="396" mass="42030">MRTISAFFLLFGTLFTAGGYGATFLISAYFRSQGGSDIDTGTTLGVALVGTLIGVPLVGWFAGQLEASRLAALAALTMSCGYLLLGGFCGELSYIPRIAAFLIGLGWGMFYISGPMALSERVTDVDRGHWFTRFSAFQMAGICGGPILLTAAVEQAGVPVQTTFLLVGIVGTFASLLLAIFGIREPRGQRELSLRPWVKKITKIAASSAIRPIVMVGLGGCVFSGMMSFQSSLVEGTRANASTFFAVHAATVVVSRLLLARGLSTMPRIPLVTTLMLFLIMGILALLGIPVHPVFQIVAAMLTGIGYGLVYPVIQTWAVNDSAIENRHAALTWFVAAYFVGIFGFPVIGGWILVSGGKALFILVLAVIASLELVMALLGGRWFCRIKDKHAALSKV</sequence>
<gene>
    <name evidence="5" type="ORF">C5470_12125</name>
</gene>
<feature type="transmembrane region" description="Helical" evidence="4">
    <location>
        <begin position="94"/>
        <end position="118"/>
    </location>
</feature>
<keyword evidence="3 4" id="KW-0472">Membrane</keyword>